<accession>A0A2A9PPK7</accession>
<dbReference type="Pfam" id="PF00651">
    <property type="entry name" value="BTB"/>
    <property type="match status" value="1"/>
</dbReference>
<sequence>MSTNSAMSALMQLMESGDFSDLTFSCNDMTFSVHKAIVCGQSPVIRAAISGNFEESQTNVILMHAFEPETVRRLVQFLYTGDYSASSDASTGDGDNPVQGASPHSNHDVPKEEEHSSLPQETNTIRSLNDHIKVNSIGDYYGVTKLVSLANEKISAVFLAGQMKSDKALVQSIPAATKFMFASTGDNELVDILSRQTAANISTLRFSDDFKNLEAVSDYSLRIMGHLDDIAATDRCKTALLNFDATSIT</sequence>
<dbReference type="STRING" id="268505.A0A2A9PPK7"/>
<organism evidence="3 4">
    <name type="scientific">Ophiocordyceps unilateralis</name>
    <name type="common">Zombie-ant fungus</name>
    <name type="synonym">Torrubia unilateralis</name>
    <dbReference type="NCBI Taxonomy" id="268505"/>
    <lineage>
        <taxon>Eukaryota</taxon>
        <taxon>Fungi</taxon>
        <taxon>Dikarya</taxon>
        <taxon>Ascomycota</taxon>
        <taxon>Pezizomycotina</taxon>
        <taxon>Sordariomycetes</taxon>
        <taxon>Hypocreomycetidae</taxon>
        <taxon>Hypocreales</taxon>
        <taxon>Ophiocordycipitaceae</taxon>
        <taxon>Ophiocordyceps</taxon>
    </lineage>
</organism>
<reference evidence="3 4" key="2">
    <citation type="journal article" date="2017" name="Sci. Rep.">
        <title>Ant-infecting Ophiocordyceps genomes reveal a high diversity of potential behavioral manipulation genes and a possible major role for enterotoxins.</title>
        <authorList>
            <person name="de Bekker C."/>
            <person name="Ohm R.A."/>
            <person name="Evans H.C."/>
            <person name="Brachmann A."/>
            <person name="Hughes D.P."/>
        </authorList>
    </citation>
    <scope>NUCLEOTIDE SEQUENCE [LARGE SCALE GENOMIC DNA]</scope>
    <source>
        <strain evidence="3 4">SC16a</strain>
    </source>
</reference>
<name>A0A2A9PPK7_OPHUN</name>
<reference evidence="3 4" key="1">
    <citation type="journal article" date="2015" name="BMC Genomics">
        <title>Gene expression during zombie ant biting behavior reflects the complexity underlying fungal parasitic behavioral manipulation.</title>
        <authorList>
            <person name="de Bekker C."/>
            <person name="Ohm R.A."/>
            <person name="Loreto R.G."/>
            <person name="Sebastian A."/>
            <person name="Albert I."/>
            <person name="Merrow M."/>
            <person name="Brachmann A."/>
            <person name="Hughes D.P."/>
        </authorList>
    </citation>
    <scope>NUCLEOTIDE SEQUENCE [LARGE SCALE GENOMIC DNA]</scope>
    <source>
        <strain evidence="3 4">SC16a</strain>
    </source>
</reference>
<proteinExistence type="predicted"/>
<comment type="caution">
    <text evidence="3">The sequence shown here is derived from an EMBL/GenBank/DDBJ whole genome shotgun (WGS) entry which is preliminary data.</text>
</comment>
<dbReference type="Proteomes" id="UP000037136">
    <property type="component" value="Unassembled WGS sequence"/>
</dbReference>
<evidence type="ECO:0000313" key="3">
    <source>
        <dbReference type="EMBL" id="PFH63174.1"/>
    </source>
</evidence>
<dbReference type="PANTHER" id="PTHR47843">
    <property type="entry name" value="BTB DOMAIN-CONTAINING PROTEIN-RELATED"/>
    <property type="match status" value="1"/>
</dbReference>
<feature type="compositionally biased region" description="Low complexity" evidence="1">
    <location>
        <begin position="86"/>
        <end position="95"/>
    </location>
</feature>
<dbReference type="EMBL" id="LAZP02000007">
    <property type="protein sequence ID" value="PFH63174.1"/>
    <property type="molecule type" value="Genomic_DNA"/>
</dbReference>
<protein>
    <recommendedName>
        <fullName evidence="2">BTB domain-containing protein</fullName>
    </recommendedName>
</protein>
<dbReference type="SMART" id="SM00225">
    <property type="entry name" value="BTB"/>
    <property type="match status" value="1"/>
</dbReference>
<gene>
    <name evidence="3" type="ORF">XA68_17283</name>
</gene>
<evidence type="ECO:0000256" key="1">
    <source>
        <dbReference type="SAM" id="MobiDB-lite"/>
    </source>
</evidence>
<feature type="region of interest" description="Disordered" evidence="1">
    <location>
        <begin position="86"/>
        <end position="121"/>
    </location>
</feature>
<dbReference type="Gene3D" id="3.30.710.10">
    <property type="entry name" value="Potassium Channel Kv1.1, Chain A"/>
    <property type="match status" value="1"/>
</dbReference>
<dbReference type="CDD" id="cd18186">
    <property type="entry name" value="BTB_POZ_ZBTB_KLHL-like"/>
    <property type="match status" value="1"/>
</dbReference>
<evidence type="ECO:0000259" key="2">
    <source>
        <dbReference type="PROSITE" id="PS50097"/>
    </source>
</evidence>
<dbReference type="OrthoDB" id="6359816at2759"/>
<feature type="domain" description="BTB" evidence="2">
    <location>
        <begin position="20"/>
        <end position="87"/>
    </location>
</feature>
<dbReference type="PANTHER" id="PTHR47843:SF5">
    <property type="entry name" value="BTB_POZ DOMAIN PROTEIN"/>
    <property type="match status" value="1"/>
</dbReference>
<keyword evidence="4" id="KW-1185">Reference proteome</keyword>
<dbReference type="SUPFAM" id="SSF54695">
    <property type="entry name" value="POZ domain"/>
    <property type="match status" value="1"/>
</dbReference>
<dbReference type="PROSITE" id="PS50097">
    <property type="entry name" value="BTB"/>
    <property type="match status" value="1"/>
</dbReference>
<dbReference type="InterPro" id="IPR011333">
    <property type="entry name" value="SKP1/BTB/POZ_sf"/>
</dbReference>
<dbReference type="AlphaFoldDB" id="A0A2A9PPK7"/>
<dbReference type="InterPro" id="IPR000210">
    <property type="entry name" value="BTB/POZ_dom"/>
</dbReference>
<evidence type="ECO:0000313" key="4">
    <source>
        <dbReference type="Proteomes" id="UP000037136"/>
    </source>
</evidence>
<feature type="compositionally biased region" description="Basic and acidic residues" evidence="1">
    <location>
        <begin position="105"/>
        <end position="116"/>
    </location>
</feature>